<feature type="binding site" evidence="12">
    <location>
        <position position="264"/>
    </location>
    <ligand>
        <name>Mg(2+)</name>
        <dbReference type="ChEBI" id="CHEBI:18420"/>
        <label>1</label>
    </ligand>
</feature>
<evidence type="ECO:0000256" key="9">
    <source>
        <dbReference type="ARBA" id="ARBA00023316"/>
    </source>
</evidence>
<comment type="pathway">
    <text evidence="10">Cell wall biogenesis; peptidoglycan biosynthesis.</text>
</comment>
<dbReference type="AlphaFoldDB" id="S5TUW2"/>
<feature type="active site" evidence="11">
    <location>
        <position position="287"/>
    </location>
</feature>
<dbReference type="EC" id="6.3.2.4" evidence="10"/>
<keyword evidence="12" id="KW-0460">Magnesium</keyword>
<dbReference type="InterPro" id="IPR005905">
    <property type="entry name" value="D_ala_D_ala"/>
</dbReference>
<dbReference type="PROSITE" id="PS00843">
    <property type="entry name" value="DALA_DALA_LIGASE_1"/>
    <property type="match status" value="1"/>
</dbReference>
<dbReference type="InterPro" id="IPR011761">
    <property type="entry name" value="ATP-grasp"/>
</dbReference>
<dbReference type="PANTHER" id="PTHR23132">
    <property type="entry name" value="D-ALANINE--D-ALANINE LIGASE"/>
    <property type="match status" value="1"/>
</dbReference>
<keyword evidence="12" id="KW-0464">Manganese</keyword>
<reference evidence="15" key="1">
    <citation type="journal article" date="2013" name="Proc. Natl. Acad. Sci. U.S.A.">
        <title>Mapping gene clusters within arrayed metagenomic libraries to expand the structural diversity of biomedically relevant natural products.</title>
        <authorList>
            <person name="Owen J.G."/>
            <person name="Reddy B.V."/>
            <person name="Ternei M.A."/>
            <person name="Charlop-Powers Z."/>
            <person name="Calle P.Y."/>
            <person name="Kim J.H."/>
            <person name="Brady S.F."/>
        </authorList>
    </citation>
    <scope>NUCLEOTIDE SEQUENCE</scope>
</reference>
<dbReference type="Gene3D" id="3.40.50.20">
    <property type="match status" value="1"/>
</dbReference>
<proteinExistence type="inferred from homology"/>
<accession>S5TUW2</accession>
<evidence type="ECO:0000256" key="7">
    <source>
        <dbReference type="ARBA" id="ARBA00022960"/>
    </source>
</evidence>
<keyword evidence="8 10" id="KW-0573">Peptidoglycan synthesis</keyword>
<dbReference type="GO" id="GO:0071555">
    <property type="term" value="P:cell wall organization"/>
    <property type="evidence" value="ECO:0007669"/>
    <property type="project" value="UniProtKB-KW"/>
</dbReference>
<dbReference type="Gene3D" id="3.30.1490.20">
    <property type="entry name" value="ATP-grasp fold, A domain"/>
    <property type="match status" value="1"/>
</dbReference>
<dbReference type="PANTHER" id="PTHR23132:SF23">
    <property type="entry name" value="D-ALANINE--D-ALANINE LIGASE B"/>
    <property type="match status" value="1"/>
</dbReference>
<dbReference type="EMBL" id="KF264554">
    <property type="protein sequence ID" value="AGS49751.1"/>
    <property type="molecule type" value="Genomic_DNA"/>
</dbReference>
<dbReference type="InterPro" id="IPR011127">
    <property type="entry name" value="Dala_Dala_lig_N"/>
</dbReference>
<dbReference type="SUPFAM" id="SSF56059">
    <property type="entry name" value="Glutathione synthetase ATP-binding domain-like"/>
    <property type="match status" value="1"/>
</dbReference>
<evidence type="ECO:0000313" key="15">
    <source>
        <dbReference type="EMBL" id="AGS49751.1"/>
    </source>
</evidence>
<protein>
    <recommendedName>
        <fullName evidence="10">D-alanine--D-alanine ligase</fullName>
        <ecNumber evidence="10">6.3.2.4</ecNumber>
    </recommendedName>
    <alternativeName>
        <fullName evidence="10">D-Ala-D-Ala ligase</fullName>
    </alternativeName>
    <alternativeName>
        <fullName evidence="10">D-alanylalanine synthetase</fullName>
    </alternativeName>
</protein>
<evidence type="ECO:0000256" key="13">
    <source>
        <dbReference type="PROSITE-ProRule" id="PRU00409"/>
    </source>
</evidence>
<dbReference type="GO" id="GO:0046872">
    <property type="term" value="F:metal ion binding"/>
    <property type="evidence" value="ECO:0007669"/>
    <property type="project" value="UniProtKB-KW"/>
</dbReference>
<evidence type="ECO:0000256" key="2">
    <source>
        <dbReference type="ARBA" id="ARBA00010871"/>
    </source>
</evidence>
<feature type="binding site" evidence="12">
    <location>
        <position position="278"/>
    </location>
    <ligand>
        <name>Mg(2+)</name>
        <dbReference type="ChEBI" id="CHEBI:18420"/>
        <label>2</label>
    </ligand>
</feature>
<dbReference type="Gene3D" id="3.30.470.20">
    <property type="entry name" value="ATP-grasp fold, B domain"/>
    <property type="match status" value="1"/>
</dbReference>
<dbReference type="HAMAP" id="MF_00047">
    <property type="entry name" value="Dala_Dala_lig"/>
    <property type="match status" value="1"/>
</dbReference>
<dbReference type="PIRSF" id="PIRSF039102">
    <property type="entry name" value="Ddl/VanB"/>
    <property type="match status" value="1"/>
</dbReference>
<evidence type="ECO:0000259" key="14">
    <source>
        <dbReference type="PROSITE" id="PS50975"/>
    </source>
</evidence>
<dbReference type="GO" id="GO:0008716">
    <property type="term" value="F:D-alanine-D-alanine ligase activity"/>
    <property type="evidence" value="ECO:0007669"/>
    <property type="project" value="UniProtKB-UniRule"/>
</dbReference>
<keyword evidence="3 10" id="KW-0963">Cytoplasm</keyword>
<keyword evidence="9 10" id="KW-0961">Cell wall biogenesis/degradation</keyword>
<evidence type="ECO:0000256" key="11">
    <source>
        <dbReference type="PIRSR" id="PIRSR039102-1"/>
    </source>
</evidence>
<organism evidence="15">
    <name type="scientific">uncultured bacterium esnapd15</name>
    <dbReference type="NCBI Taxonomy" id="1366595"/>
    <lineage>
        <taxon>Bacteria</taxon>
        <taxon>environmental samples</taxon>
    </lineage>
</organism>
<dbReference type="PROSITE" id="PS00844">
    <property type="entry name" value="DALA_DALA_LIGASE_2"/>
    <property type="match status" value="1"/>
</dbReference>
<dbReference type="InterPro" id="IPR016185">
    <property type="entry name" value="PreATP-grasp_dom_sf"/>
</dbReference>
<dbReference type="GO" id="GO:0008360">
    <property type="term" value="P:regulation of cell shape"/>
    <property type="evidence" value="ECO:0007669"/>
    <property type="project" value="UniProtKB-KW"/>
</dbReference>
<evidence type="ECO:0000256" key="12">
    <source>
        <dbReference type="PIRSR" id="PIRSR039102-3"/>
    </source>
</evidence>
<dbReference type="Pfam" id="PF07478">
    <property type="entry name" value="Dala_Dala_lig_C"/>
    <property type="match status" value="1"/>
</dbReference>
<gene>
    <name evidence="10" type="primary">ddl</name>
</gene>
<dbReference type="UniPathway" id="UPA00219"/>
<sequence length="314" mass="32558">MTFTRVAVIGGGRNCEHDVSLGSAAAVAEALERAGHHAVRLTIDPGGAWRDREGYPIGLAGAVDVLRSCAVAFPMVHGPHGEDGTLAALCDLADVPWVGSPLGAGALAMDKWATKLVAGALGIATAPARLLTRAGSYAFTHPVVVKPVAAGSSHGVTLVRDAAGLGPALEAAFAHDDRVLVEDRVIGREIDVAVLGRPDGSRLVAPALEIAVPDGEIFDHAAKYGSSPNFRIPAALNEVARKDLEQAAVDMYDALGCAGIVRVDFFHTAQGPVLNEVNTTPGFTARSQVPRMFAVTGMSFEALLDLLVRDALPA</sequence>
<keyword evidence="5 13" id="KW-0547">Nucleotide-binding</keyword>
<feature type="domain" description="ATP-grasp" evidence="14">
    <location>
        <begin position="115"/>
        <end position="309"/>
    </location>
</feature>
<dbReference type="PROSITE" id="PS50975">
    <property type="entry name" value="ATP_GRASP"/>
    <property type="match status" value="1"/>
</dbReference>
<comment type="subcellular location">
    <subcellularLocation>
        <location evidence="1 10">Cytoplasm</location>
    </subcellularLocation>
</comment>
<keyword evidence="12" id="KW-0479">Metal-binding</keyword>
<dbReference type="SUPFAM" id="SSF52440">
    <property type="entry name" value="PreATP-grasp domain"/>
    <property type="match status" value="1"/>
</dbReference>
<dbReference type="InterPro" id="IPR013815">
    <property type="entry name" value="ATP_grasp_subdomain_1"/>
</dbReference>
<evidence type="ECO:0000256" key="3">
    <source>
        <dbReference type="ARBA" id="ARBA00022490"/>
    </source>
</evidence>
<evidence type="ECO:0000256" key="10">
    <source>
        <dbReference type="HAMAP-Rule" id="MF_00047"/>
    </source>
</evidence>
<dbReference type="GO" id="GO:0005737">
    <property type="term" value="C:cytoplasm"/>
    <property type="evidence" value="ECO:0007669"/>
    <property type="project" value="UniProtKB-SubCell"/>
</dbReference>
<evidence type="ECO:0000256" key="8">
    <source>
        <dbReference type="ARBA" id="ARBA00022984"/>
    </source>
</evidence>
<dbReference type="InterPro" id="IPR000291">
    <property type="entry name" value="D-Ala_lig_Van_CS"/>
</dbReference>
<comment type="cofactor">
    <cofactor evidence="12">
        <name>Mg(2+)</name>
        <dbReference type="ChEBI" id="CHEBI:18420"/>
    </cofactor>
    <cofactor evidence="12">
        <name>Mn(2+)</name>
        <dbReference type="ChEBI" id="CHEBI:29035"/>
    </cofactor>
    <text evidence="12">Binds 2 magnesium or manganese ions per subunit.</text>
</comment>
<dbReference type="GO" id="GO:0005524">
    <property type="term" value="F:ATP binding"/>
    <property type="evidence" value="ECO:0007669"/>
    <property type="project" value="UniProtKB-UniRule"/>
</dbReference>
<feature type="binding site" evidence="12">
    <location>
        <position position="276"/>
    </location>
    <ligand>
        <name>Mg(2+)</name>
        <dbReference type="ChEBI" id="CHEBI:18420"/>
        <label>1</label>
    </ligand>
</feature>
<comment type="catalytic activity">
    <reaction evidence="10">
        <text>2 D-alanine + ATP = D-alanyl-D-alanine + ADP + phosphate + H(+)</text>
        <dbReference type="Rhea" id="RHEA:11224"/>
        <dbReference type="ChEBI" id="CHEBI:15378"/>
        <dbReference type="ChEBI" id="CHEBI:30616"/>
        <dbReference type="ChEBI" id="CHEBI:43474"/>
        <dbReference type="ChEBI" id="CHEBI:57416"/>
        <dbReference type="ChEBI" id="CHEBI:57822"/>
        <dbReference type="ChEBI" id="CHEBI:456216"/>
        <dbReference type="EC" id="6.3.2.4"/>
    </reaction>
</comment>
<comment type="similarity">
    <text evidence="2 10">Belongs to the D-alanine--D-alanine ligase family.</text>
</comment>
<keyword evidence="7 10" id="KW-0133">Cell shape</keyword>
<feature type="active site" evidence="11">
    <location>
        <position position="16"/>
    </location>
</feature>
<dbReference type="Pfam" id="PF01820">
    <property type="entry name" value="Dala_Dala_lig_N"/>
    <property type="match status" value="1"/>
</dbReference>
<feature type="active site" evidence="11">
    <location>
        <position position="152"/>
    </location>
</feature>
<evidence type="ECO:0000256" key="5">
    <source>
        <dbReference type="ARBA" id="ARBA00022741"/>
    </source>
</evidence>
<evidence type="ECO:0000256" key="6">
    <source>
        <dbReference type="ARBA" id="ARBA00022840"/>
    </source>
</evidence>
<evidence type="ECO:0000256" key="1">
    <source>
        <dbReference type="ARBA" id="ARBA00004496"/>
    </source>
</evidence>
<keyword evidence="6 13" id="KW-0067">ATP-binding</keyword>
<feature type="binding site" evidence="12">
    <location>
        <position position="276"/>
    </location>
    <ligand>
        <name>Mg(2+)</name>
        <dbReference type="ChEBI" id="CHEBI:18420"/>
        <label>2</label>
    </ligand>
</feature>
<name>S5TUW2_9BACT</name>
<dbReference type="GO" id="GO:0009252">
    <property type="term" value="P:peptidoglycan biosynthetic process"/>
    <property type="evidence" value="ECO:0007669"/>
    <property type="project" value="UniProtKB-UniRule"/>
</dbReference>
<evidence type="ECO:0000256" key="4">
    <source>
        <dbReference type="ARBA" id="ARBA00022598"/>
    </source>
</evidence>
<dbReference type="InterPro" id="IPR011095">
    <property type="entry name" value="Dala_Dala_lig_C"/>
</dbReference>
<keyword evidence="4 10" id="KW-0436">Ligase</keyword>
<comment type="function">
    <text evidence="10">Cell wall formation.</text>
</comment>